<feature type="compositionally biased region" description="Low complexity" evidence="1">
    <location>
        <begin position="222"/>
        <end position="249"/>
    </location>
</feature>
<protein>
    <submittedName>
        <fullName evidence="2">Uncharacterized protein</fullName>
    </submittedName>
</protein>
<dbReference type="InterPro" id="IPR011990">
    <property type="entry name" value="TPR-like_helical_dom_sf"/>
</dbReference>
<sequence>MLLAVKSGYKRASFKLGKRFFYGKGNKSELGTILVKKARDQQYYKSIDFLDQHENSISEEATQENEQMAYFAFAKELYHGTIIAQDLMMSFSLFTKFFMSKEPDLGAGYYLSKKKCIQMELITPEQARNALVISAKSGYKRAQFGLERLYYLHEGINLVKKQNFKKAIEFLKKIKNQQVKLKSEEDFRNIRPRKQQQQEQPEDEFGNTIPLKQQQPEGKFGNNNNNNDNNNNNENNNTNANNNNNDNNNIGDNIALAEIKVNDGVDNTNVNKKHLINAHKSVTSSNIE</sequence>
<accession>A0ABR2KZ90</accession>
<keyword evidence="3" id="KW-1185">Reference proteome</keyword>
<dbReference type="EMBL" id="JAPFFF010000002">
    <property type="protein sequence ID" value="KAK8896444.1"/>
    <property type="molecule type" value="Genomic_DNA"/>
</dbReference>
<feature type="region of interest" description="Disordered" evidence="1">
    <location>
        <begin position="181"/>
        <end position="249"/>
    </location>
</feature>
<organism evidence="2 3">
    <name type="scientific">Tritrichomonas musculus</name>
    <dbReference type="NCBI Taxonomy" id="1915356"/>
    <lineage>
        <taxon>Eukaryota</taxon>
        <taxon>Metamonada</taxon>
        <taxon>Parabasalia</taxon>
        <taxon>Tritrichomonadida</taxon>
        <taxon>Tritrichomonadidae</taxon>
        <taxon>Tritrichomonas</taxon>
    </lineage>
</organism>
<dbReference type="SUPFAM" id="SSF81901">
    <property type="entry name" value="HCP-like"/>
    <property type="match status" value="1"/>
</dbReference>
<gene>
    <name evidence="2" type="ORF">M9Y10_014344</name>
</gene>
<reference evidence="2 3" key="1">
    <citation type="submission" date="2024-04" db="EMBL/GenBank/DDBJ databases">
        <title>Tritrichomonas musculus Genome.</title>
        <authorList>
            <person name="Alves-Ferreira E."/>
            <person name="Grigg M."/>
            <person name="Lorenzi H."/>
            <person name="Galac M."/>
        </authorList>
    </citation>
    <scope>NUCLEOTIDE SEQUENCE [LARGE SCALE GENOMIC DNA]</scope>
    <source>
        <strain evidence="2 3">EAF2021</strain>
    </source>
</reference>
<evidence type="ECO:0000313" key="2">
    <source>
        <dbReference type="EMBL" id="KAK8896444.1"/>
    </source>
</evidence>
<dbReference type="Gene3D" id="1.25.40.10">
    <property type="entry name" value="Tetratricopeptide repeat domain"/>
    <property type="match status" value="1"/>
</dbReference>
<name>A0ABR2KZ90_9EUKA</name>
<evidence type="ECO:0000313" key="3">
    <source>
        <dbReference type="Proteomes" id="UP001470230"/>
    </source>
</evidence>
<comment type="caution">
    <text evidence="2">The sequence shown here is derived from an EMBL/GenBank/DDBJ whole genome shotgun (WGS) entry which is preliminary data.</text>
</comment>
<proteinExistence type="predicted"/>
<evidence type="ECO:0000256" key="1">
    <source>
        <dbReference type="SAM" id="MobiDB-lite"/>
    </source>
</evidence>
<dbReference type="Proteomes" id="UP001470230">
    <property type="component" value="Unassembled WGS sequence"/>
</dbReference>